<protein>
    <submittedName>
        <fullName evidence="2">Uncharacterized protein</fullName>
    </submittedName>
</protein>
<evidence type="ECO:0000313" key="2">
    <source>
        <dbReference type="EMBL" id="SVC46773.1"/>
    </source>
</evidence>
<gene>
    <name evidence="2" type="ORF">METZ01_LOCUS299627</name>
</gene>
<feature type="non-terminal residue" evidence="2">
    <location>
        <position position="1"/>
    </location>
</feature>
<name>A0A382MCP0_9ZZZZ</name>
<reference evidence="2" key="1">
    <citation type="submission" date="2018-05" db="EMBL/GenBank/DDBJ databases">
        <authorList>
            <person name="Lanie J.A."/>
            <person name="Ng W.-L."/>
            <person name="Kazmierczak K.M."/>
            <person name="Andrzejewski T.M."/>
            <person name="Davidsen T.M."/>
            <person name="Wayne K.J."/>
            <person name="Tettelin H."/>
            <person name="Glass J.I."/>
            <person name="Rusch D."/>
            <person name="Podicherti R."/>
            <person name="Tsui H.-C.T."/>
            <person name="Winkler M.E."/>
        </authorList>
    </citation>
    <scope>NUCLEOTIDE SEQUENCE</scope>
</reference>
<feature type="region of interest" description="Disordered" evidence="1">
    <location>
        <begin position="7"/>
        <end position="30"/>
    </location>
</feature>
<dbReference type="AlphaFoldDB" id="A0A382MCP0"/>
<proteinExistence type="predicted"/>
<evidence type="ECO:0000256" key="1">
    <source>
        <dbReference type="SAM" id="MobiDB-lite"/>
    </source>
</evidence>
<feature type="non-terminal residue" evidence="2">
    <location>
        <position position="30"/>
    </location>
</feature>
<sequence>PARRQFWAFKTLHGLPQQGPDATNVPPTRI</sequence>
<accession>A0A382MCP0</accession>
<dbReference type="EMBL" id="UINC01092842">
    <property type="protein sequence ID" value="SVC46773.1"/>
    <property type="molecule type" value="Genomic_DNA"/>
</dbReference>
<organism evidence="2">
    <name type="scientific">marine metagenome</name>
    <dbReference type="NCBI Taxonomy" id="408172"/>
    <lineage>
        <taxon>unclassified sequences</taxon>
        <taxon>metagenomes</taxon>
        <taxon>ecological metagenomes</taxon>
    </lineage>
</organism>